<dbReference type="Gene3D" id="3.30.465.10">
    <property type="match status" value="1"/>
</dbReference>
<dbReference type="RefSeq" id="WP_053999830.1">
    <property type="nucleotide sequence ID" value="NZ_JXMU01000019.1"/>
</dbReference>
<dbReference type="InterPro" id="IPR002346">
    <property type="entry name" value="Mopterin_DH_FAD-bd"/>
</dbReference>
<dbReference type="STRING" id="1514904.SU32_13130"/>
<dbReference type="InterPro" id="IPR036683">
    <property type="entry name" value="CO_DH_flav_C_dom_sf"/>
</dbReference>
<feature type="domain" description="FAD-binding PCMH-type" evidence="4">
    <location>
        <begin position="1"/>
        <end position="170"/>
    </location>
</feature>
<dbReference type="SUPFAM" id="SSF56176">
    <property type="entry name" value="FAD-binding/transporter-associated domain-like"/>
    <property type="match status" value="1"/>
</dbReference>
<dbReference type="OrthoDB" id="9793944at2"/>
<protein>
    <submittedName>
        <fullName evidence="5">Carbon monoxide dehydrogenase</fullName>
    </submittedName>
</protein>
<dbReference type="PATRIC" id="fig|1514904.3.peg.1481"/>
<accession>A0A0N1J6C3</accession>
<dbReference type="GO" id="GO:0071949">
    <property type="term" value="F:FAD binding"/>
    <property type="evidence" value="ECO:0007669"/>
    <property type="project" value="InterPro"/>
</dbReference>
<gene>
    <name evidence="5" type="ORF">SU32_13130</name>
</gene>
<evidence type="ECO:0000256" key="1">
    <source>
        <dbReference type="ARBA" id="ARBA00022630"/>
    </source>
</evidence>
<dbReference type="GO" id="GO:0016491">
    <property type="term" value="F:oxidoreductase activity"/>
    <property type="evidence" value="ECO:0007669"/>
    <property type="project" value="UniProtKB-KW"/>
</dbReference>
<evidence type="ECO:0000313" key="6">
    <source>
        <dbReference type="Proteomes" id="UP000038011"/>
    </source>
</evidence>
<dbReference type="InterPro" id="IPR016166">
    <property type="entry name" value="FAD-bd_PCMH"/>
</dbReference>
<dbReference type="Proteomes" id="UP000038011">
    <property type="component" value="Unassembled WGS sequence"/>
</dbReference>
<name>A0A0N1J6C3_9HYPH</name>
<evidence type="ECO:0000256" key="2">
    <source>
        <dbReference type="ARBA" id="ARBA00022827"/>
    </source>
</evidence>
<comment type="caution">
    <text evidence="5">The sequence shown here is derived from an EMBL/GenBank/DDBJ whole genome shotgun (WGS) entry which is preliminary data.</text>
</comment>
<dbReference type="InterPro" id="IPR005107">
    <property type="entry name" value="CO_DH_flav_C"/>
</dbReference>
<dbReference type="InterPro" id="IPR051312">
    <property type="entry name" value="Diverse_Substr_Oxidored"/>
</dbReference>
<dbReference type="EMBL" id="JXMU01000019">
    <property type="protein sequence ID" value="KPB00578.1"/>
    <property type="molecule type" value="Genomic_DNA"/>
</dbReference>
<keyword evidence="6" id="KW-1185">Reference proteome</keyword>
<organism evidence="5 6">
    <name type="scientific">Ahrensia marina</name>
    <dbReference type="NCBI Taxonomy" id="1514904"/>
    <lineage>
        <taxon>Bacteria</taxon>
        <taxon>Pseudomonadati</taxon>
        <taxon>Pseudomonadota</taxon>
        <taxon>Alphaproteobacteria</taxon>
        <taxon>Hyphomicrobiales</taxon>
        <taxon>Ahrensiaceae</taxon>
        <taxon>Ahrensia</taxon>
    </lineage>
</organism>
<evidence type="ECO:0000313" key="5">
    <source>
        <dbReference type="EMBL" id="KPB00578.1"/>
    </source>
</evidence>
<dbReference type="Gene3D" id="3.30.390.50">
    <property type="entry name" value="CO dehydrogenase flavoprotein, C-terminal domain"/>
    <property type="match status" value="1"/>
</dbReference>
<dbReference type="Gene3D" id="3.30.43.10">
    <property type="entry name" value="Uridine Diphospho-n-acetylenolpyruvylglucosamine Reductase, domain 2"/>
    <property type="match status" value="1"/>
</dbReference>
<dbReference type="InterPro" id="IPR016167">
    <property type="entry name" value="FAD-bd_PCMH_sub1"/>
</dbReference>
<proteinExistence type="predicted"/>
<evidence type="ECO:0000256" key="3">
    <source>
        <dbReference type="ARBA" id="ARBA00023002"/>
    </source>
</evidence>
<evidence type="ECO:0000259" key="4">
    <source>
        <dbReference type="PROSITE" id="PS51387"/>
    </source>
</evidence>
<dbReference type="InterPro" id="IPR036318">
    <property type="entry name" value="FAD-bd_PCMH-like_sf"/>
</dbReference>
<dbReference type="PANTHER" id="PTHR42659">
    <property type="entry name" value="XANTHINE DEHYDROGENASE SUBUNIT C-RELATED"/>
    <property type="match status" value="1"/>
</dbReference>
<reference evidence="5 6" key="1">
    <citation type="submission" date="2015-01" db="EMBL/GenBank/DDBJ databases">
        <title>Ahrensia donghaiensis sp. nov., a novel dimethylsulphoniopropionate-cleavage bacterium isolated from seawater and emended descriptions of the genus Ahrensia and Ahrensia kielensis.</title>
        <authorList>
            <person name="Liu J."/>
        </authorList>
    </citation>
    <scope>NUCLEOTIDE SEQUENCE [LARGE SCALE GENOMIC DNA]</scope>
    <source>
        <strain evidence="5 6">LZD062</strain>
    </source>
</reference>
<dbReference type="Pfam" id="PF00941">
    <property type="entry name" value="FAD_binding_5"/>
    <property type="match status" value="1"/>
</dbReference>
<dbReference type="PROSITE" id="PS51387">
    <property type="entry name" value="FAD_PCMH"/>
    <property type="match status" value="1"/>
</dbReference>
<dbReference type="PANTHER" id="PTHR42659:SF2">
    <property type="entry name" value="XANTHINE DEHYDROGENASE SUBUNIT C-RELATED"/>
    <property type="match status" value="1"/>
</dbReference>
<dbReference type="FunFam" id="3.30.465.10:FF:000017">
    <property type="entry name" value="Xanthine dehydrogenase, FAD binding subunit"/>
    <property type="match status" value="1"/>
</dbReference>
<dbReference type="SMART" id="SM01092">
    <property type="entry name" value="CO_deh_flav_C"/>
    <property type="match status" value="1"/>
</dbReference>
<keyword evidence="1" id="KW-0285">Flavoprotein</keyword>
<dbReference type="AlphaFoldDB" id="A0A0N1J6C3"/>
<keyword evidence="2" id="KW-0274">FAD</keyword>
<dbReference type="InterPro" id="IPR016169">
    <property type="entry name" value="FAD-bd_PCMH_sub2"/>
</dbReference>
<sequence length="266" mass="28080">MYDTKYHRASSLDEAAKIFASADDGAFLSGGQTLLPTMKQRLAAPSDLVDLTHIDGLSGVSVDGDTVKIGGLTTHYEVNQDNALSKACPALARMAGWIGDPQVRHRGTIGGSLANNDPAADYPAAMLALNATIHTNKREIAADDFFTGMFETALEEGEIVTAVSFKSVDKCGYEKFRNPASRYAMAGVFAAKAKDGSVRIGVTGAGDDGVFRWTEAEEALASNWSADALDSCDVDSSGLMSDIHASAAYRANLVKVMTKRAVSSAD</sequence>
<dbReference type="SUPFAM" id="SSF55447">
    <property type="entry name" value="CO dehydrogenase flavoprotein C-terminal domain-like"/>
    <property type="match status" value="1"/>
</dbReference>
<keyword evidence="3" id="KW-0560">Oxidoreductase</keyword>